<evidence type="ECO:0000256" key="1">
    <source>
        <dbReference type="SAM" id="SignalP"/>
    </source>
</evidence>
<protein>
    <recommendedName>
        <fullName evidence="4">Secreted protein</fullName>
    </recommendedName>
</protein>
<dbReference type="EMBL" id="JBBBZM010000088">
    <property type="protein sequence ID" value="KAL0634660.1"/>
    <property type="molecule type" value="Genomic_DNA"/>
</dbReference>
<evidence type="ECO:0000313" key="2">
    <source>
        <dbReference type="EMBL" id="KAL0634660.1"/>
    </source>
</evidence>
<keyword evidence="1" id="KW-0732">Signal</keyword>
<feature type="signal peptide" evidence="1">
    <location>
        <begin position="1"/>
        <end position="17"/>
    </location>
</feature>
<feature type="chain" id="PRO_5047128957" description="Secreted protein" evidence="1">
    <location>
        <begin position="18"/>
        <end position="70"/>
    </location>
</feature>
<organism evidence="2 3">
    <name type="scientific">Discina gigas</name>
    <dbReference type="NCBI Taxonomy" id="1032678"/>
    <lineage>
        <taxon>Eukaryota</taxon>
        <taxon>Fungi</taxon>
        <taxon>Dikarya</taxon>
        <taxon>Ascomycota</taxon>
        <taxon>Pezizomycotina</taxon>
        <taxon>Pezizomycetes</taxon>
        <taxon>Pezizales</taxon>
        <taxon>Discinaceae</taxon>
        <taxon>Discina</taxon>
    </lineage>
</organism>
<keyword evidence="3" id="KW-1185">Reference proteome</keyword>
<accession>A0ABR3GFV2</accession>
<dbReference type="Proteomes" id="UP001447188">
    <property type="component" value="Unassembled WGS sequence"/>
</dbReference>
<evidence type="ECO:0008006" key="4">
    <source>
        <dbReference type="Google" id="ProtNLM"/>
    </source>
</evidence>
<sequence length="70" mass="7676">MQFHLVALTCLLVAVAAVPVVLDRDVDILTLLAFVLKDNDGDFNPAFWATSSLAPPSSRVMRMLLGRTMM</sequence>
<proteinExistence type="predicted"/>
<gene>
    <name evidence="2" type="ORF">Q9L58_006385</name>
</gene>
<evidence type="ECO:0000313" key="3">
    <source>
        <dbReference type="Proteomes" id="UP001447188"/>
    </source>
</evidence>
<name>A0ABR3GFV2_9PEZI</name>
<comment type="caution">
    <text evidence="2">The sequence shown here is derived from an EMBL/GenBank/DDBJ whole genome shotgun (WGS) entry which is preliminary data.</text>
</comment>
<reference evidence="2 3" key="1">
    <citation type="submission" date="2024-02" db="EMBL/GenBank/DDBJ databases">
        <title>Discinaceae phylogenomics.</title>
        <authorList>
            <person name="Dirks A.C."/>
            <person name="James T.Y."/>
        </authorList>
    </citation>
    <scope>NUCLEOTIDE SEQUENCE [LARGE SCALE GENOMIC DNA]</scope>
    <source>
        <strain evidence="2 3">ACD0624</strain>
    </source>
</reference>